<evidence type="ECO:0000313" key="1">
    <source>
        <dbReference type="EMBL" id="KXZ68149.1"/>
    </source>
</evidence>
<evidence type="ECO:0008006" key="3">
    <source>
        <dbReference type="Google" id="ProtNLM"/>
    </source>
</evidence>
<dbReference type="EMBL" id="JRUE01000168">
    <property type="protein sequence ID" value="KXZ68149.1"/>
    <property type="molecule type" value="Genomic_DNA"/>
</dbReference>
<organism evidence="1 2">
    <name type="scientific">Acinetobacter venetianus</name>
    <dbReference type="NCBI Taxonomy" id="52133"/>
    <lineage>
        <taxon>Bacteria</taxon>
        <taxon>Pseudomonadati</taxon>
        <taxon>Pseudomonadota</taxon>
        <taxon>Gammaproteobacteria</taxon>
        <taxon>Moraxellales</taxon>
        <taxon>Moraxellaceae</taxon>
        <taxon>Acinetobacter</taxon>
    </lineage>
</organism>
<accession>A0A150HNJ9</accession>
<dbReference type="AlphaFoldDB" id="A0A150HNJ9"/>
<comment type="caution">
    <text evidence="1">The sequence shown here is derived from an EMBL/GenBank/DDBJ whole genome shotgun (WGS) entry which is preliminary data.</text>
</comment>
<dbReference type="Proteomes" id="UP000075680">
    <property type="component" value="Unassembled WGS sequence"/>
</dbReference>
<reference evidence="1 2" key="1">
    <citation type="journal article" date="2016" name="Sci. Rep.">
        <title>Genomic and phenotypic characterization of the species Acinetobacter venetianus.</title>
        <authorList>
            <person name="Fondi M."/>
            <person name="Maida I."/>
            <person name="Perrin E."/>
            <person name="Orlandini V."/>
            <person name="La Torre L."/>
            <person name="Bosi E."/>
            <person name="Negroni A."/>
            <person name="Zanaroli G."/>
            <person name="Fava F."/>
            <person name="Decorosi F."/>
            <person name="Giovannetti L."/>
            <person name="Viti C."/>
            <person name="Vaneechoutte M."/>
            <person name="Dijkshoorn L."/>
            <person name="Fani R."/>
        </authorList>
    </citation>
    <scope>NUCLEOTIDE SEQUENCE [LARGE SCALE GENOMIC DNA]</scope>
    <source>
        <strain evidence="1 2">LUH5627</strain>
    </source>
</reference>
<dbReference type="PATRIC" id="fig|52133.18.peg.1867"/>
<protein>
    <recommendedName>
        <fullName evidence="3">Lipoprotein</fullName>
    </recommendedName>
</protein>
<gene>
    <name evidence="1" type="ORF">AVENLUH5627_01794</name>
</gene>
<proteinExistence type="predicted"/>
<evidence type="ECO:0000313" key="2">
    <source>
        <dbReference type="Proteomes" id="UP000075680"/>
    </source>
</evidence>
<dbReference type="PROSITE" id="PS51257">
    <property type="entry name" value="PROKAR_LIPOPROTEIN"/>
    <property type="match status" value="1"/>
</dbReference>
<name>A0A150HNJ9_9GAMM</name>
<dbReference type="RefSeq" id="WP_061518814.1">
    <property type="nucleotide sequence ID" value="NZ_JRUE01000168.1"/>
</dbReference>
<sequence>MKFLVVIVIAILAGCSRYDSPSPGSPPSKSETAFQSATNVLAEPLPGRKVKISVTARDESLYIVNCNEHVVVSLRAVGAPHISWGGVSNGCLSQSIIIPAKATLSFVVELSDGSPELDTTVRYTALVGGVHQSADIRSPQVPVERMTSNSFKIIP</sequence>